<dbReference type="GO" id="GO:0007165">
    <property type="term" value="P:signal transduction"/>
    <property type="evidence" value="ECO:0007669"/>
    <property type="project" value="UniProtKB-KW"/>
</dbReference>
<evidence type="ECO:0000313" key="13">
    <source>
        <dbReference type="EMBL" id="OPA79396.1"/>
    </source>
</evidence>
<accession>A0A1T2XI66</accession>
<dbReference type="Gene3D" id="1.10.287.950">
    <property type="entry name" value="Methyl-accepting chemotaxis protein"/>
    <property type="match status" value="1"/>
</dbReference>
<dbReference type="STRING" id="1324314.BVG16_09965"/>
<feature type="transmembrane region" description="Helical" evidence="10">
    <location>
        <begin position="291"/>
        <end position="313"/>
    </location>
</feature>
<name>A0A1T2XI66_9BACL</name>
<dbReference type="PROSITE" id="PS50111">
    <property type="entry name" value="CHEMOTAXIS_TRANSDUC_2"/>
    <property type="match status" value="1"/>
</dbReference>
<evidence type="ECO:0000256" key="8">
    <source>
        <dbReference type="ARBA" id="ARBA00029447"/>
    </source>
</evidence>
<dbReference type="CDD" id="cd11386">
    <property type="entry name" value="MCP_signal"/>
    <property type="match status" value="1"/>
</dbReference>
<evidence type="ECO:0000256" key="6">
    <source>
        <dbReference type="ARBA" id="ARBA00023136"/>
    </source>
</evidence>
<evidence type="ECO:0000256" key="7">
    <source>
        <dbReference type="ARBA" id="ARBA00023224"/>
    </source>
</evidence>
<feature type="transmembrane region" description="Helical" evidence="10">
    <location>
        <begin position="20"/>
        <end position="39"/>
    </location>
</feature>
<comment type="subcellular location">
    <subcellularLocation>
        <location evidence="1">Cell membrane</location>
        <topology evidence="1">Multi-pass membrane protein</topology>
    </subcellularLocation>
</comment>
<dbReference type="SUPFAM" id="SSF58104">
    <property type="entry name" value="Methyl-accepting chemotaxis protein (MCP) signaling domain"/>
    <property type="match status" value="1"/>
</dbReference>
<sequence length="668" mass="72496">MKKNLKTWASKLNALKVKFIAIFLLISLVPMLVLTFILTSQSTSALKKKTAEEQALSAKIGADFVNSWLSEKIKSAEEIMKKNPAFQTGQAANILSILKVMEQSDPDVSVITFVDKAGMLSDTEGNVHDGSKFDNIKQVMTSKKLYISNITLNTFTQKYSIFLDIPILNEQGEFVGAIQPEVDASELLQLIENIKIGESGYAYLLSADGFYIAHPDDKKVGRNYKEFALPGKIEAFQNTVFTKDQGTVSYSEQSESKSASFTKVESSNWKLIVTAPANEVFKTVQQIQNKAVILMIASLILISVIAIYVASFMTRSILDISRMMTLVSQGDLTGRLKVKGKDELERVKESINSMLDSFTDIIRKITQSTEHVAASSEELTAIANDSTQASEHIVKSVDVVVRGSEVQVQGSEETTVAMEEMATGVQTIAISASTVADTALNVVQEVSAGSQDIQHAISQMIKMSQSVEDTAAIVRSLETKSHAIQQTVQLISEIAGQTNLLALNASIEAARAGEHGRGFSVVAAEVRKLAEQTTTATNHISSHIQDTLQAITEAAASMNNGLSEVSLSVTQVEKTGVTFGVIQKSVQHVNDQIQEVSAVTEQISAGTQEVSASMAEMAVIMKNSSNKLNEVSRAAGDQHHSMKEILSASESLSTMSNDLQEMVSRFKI</sequence>
<evidence type="ECO:0000256" key="4">
    <source>
        <dbReference type="ARBA" id="ARBA00022692"/>
    </source>
</evidence>
<dbReference type="InterPro" id="IPR033479">
    <property type="entry name" value="dCache_1"/>
</dbReference>
<feature type="domain" description="HAMP" evidence="12">
    <location>
        <begin position="311"/>
        <end position="363"/>
    </location>
</feature>
<dbReference type="InterPro" id="IPR003660">
    <property type="entry name" value="HAMP_dom"/>
</dbReference>
<dbReference type="EMBL" id="MSZX01000003">
    <property type="protein sequence ID" value="OPA79396.1"/>
    <property type="molecule type" value="Genomic_DNA"/>
</dbReference>
<evidence type="ECO:0000256" key="9">
    <source>
        <dbReference type="PROSITE-ProRule" id="PRU00284"/>
    </source>
</evidence>
<evidence type="ECO:0000259" key="11">
    <source>
        <dbReference type="PROSITE" id="PS50111"/>
    </source>
</evidence>
<protein>
    <recommendedName>
        <fullName evidence="15">Chemotaxis protein</fullName>
    </recommendedName>
</protein>
<proteinExistence type="inferred from homology"/>
<dbReference type="OrthoDB" id="243053at2"/>
<dbReference type="Pfam" id="PF00672">
    <property type="entry name" value="HAMP"/>
    <property type="match status" value="1"/>
</dbReference>
<evidence type="ECO:0000256" key="2">
    <source>
        <dbReference type="ARBA" id="ARBA00022475"/>
    </source>
</evidence>
<evidence type="ECO:0000256" key="3">
    <source>
        <dbReference type="ARBA" id="ARBA00022500"/>
    </source>
</evidence>
<reference evidence="13 14" key="1">
    <citation type="submission" date="2017-01" db="EMBL/GenBank/DDBJ databases">
        <title>Genome analysis of Paenibacillus selenitrireducens ES3-24.</title>
        <authorList>
            <person name="Xu D."/>
            <person name="Yao R."/>
            <person name="Zheng S."/>
        </authorList>
    </citation>
    <scope>NUCLEOTIDE SEQUENCE [LARGE SCALE GENOMIC DNA]</scope>
    <source>
        <strain evidence="13 14">ES3-24</strain>
    </source>
</reference>
<feature type="domain" description="Methyl-accepting transducer" evidence="11">
    <location>
        <begin position="382"/>
        <end position="618"/>
    </location>
</feature>
<dbReference type="CDD" id="cd12912">
    <property type="entry name" value="PDC2_MCP_like"/>
    <property type="match status" value="1"/>
</dbReference>
<dbReference type="PROSITE" id="PS50885">
    <property type="entry name" value="HAMP"/>
    <property type="match status" value="1"/>
</dbReference>
<dbReference type="GO" id="GO:0005886">
    <property type="term" value="C:plasma membrane"/>
    <property type="evidence" value="ECO:0007669"/>
    <property type="project" value="UniProtKB-SubCell"/>
</dbReference>
<evidence type="ECO:0000259" key="12">
    <source>
        <dbReference type="PROSITE" id="PS50885"/>
    </source>
</evidence>
<evidence type="ECO:0000256" key="1">
    <source>
        <dbReference type="ARBA" id="ARBA00004651"/>
    </source>
</evidence>
<keyword evidence="6 10" id="KW-0472">Membrane</keyword>
<comment type="similarity">
    <text evidence="8">Belongs to the methyl-accepting chemotaxis (MCP) protein family.</text>
</comment>
<gene>
    <name evidence="13" type="ORF">BVG16_09965</name>
</gene>
<keyword evidence="3" id="KW-0145">Chemotaxis</keyword>
<dbReference type="Pfam" id="PF00015">
    <property type="entry name" value="MCPsignal"/>
    <property type="match status" value="1"/>
</dbReference>
<dbReference type="RefSeq" id="WP_078498397.1">
    <property type="nucleotide sequence ID" value="NZ_MSZX01000003.1"/>
</dbReference>
<dbReference type="SMART" id="SM00283">
    <property type="entry name" value="MA"/>
    <property type="match status" value="1"/>
</dbReference>
<keyword evidence="4 10" id="KW-0812">Transmembrane</keyword>
<evidence type="ECO:0008006" key="15">
    <source>
        <dbReference type="Google" id="ProtNLM"/>
    </source>
</evidence>
<organism evidence="13 14">
    <name type="scientific">Paenibacillus selenitireducens</name>
    <dbReference type="NCBI Taxonomy" id="1324314"/>
    <lineage>
        <taxon>Bacteria</taxon>
        <taxon>Bacillati</taxon>
        <taxon>Bacillota</taxon>
        <taxon>Bacilli</taxon>
        <taxon>Bacillales</taxon>
        <taxon>Paenibacillaceae</taxon>
        <taxon>Paenibacillus</taxon>
    </lineage>
</organism>
<dbReference type="CDD" id="cd18773">
    <property type="entry name" value="PDC1_HK_sensor"/>
    <property type="match status" value="1"/>
</dbReference>
<evidence type="ECO:0000256" key="10">
    <source>
        <dbReference type="SAM" id="Phobius"/>
    </source>
</evidence>
<dbReference type="Pfam" id="PF02743">
    <property type="entry name" value="dCache_1"/>
    <property type="match status" value="1"/>
</dbReference>
<dbReference type="Gene3D" id="6.10.340.10">
    <property type="match status" value="1"/>
</dbReference>
<keyword evidence="5 10" id="KW-1133">Transmembrane helix</keyword>
<dbReference type="AlphaFoldDB" id="A0A1T2XI66"/>
<evidence type="ECO:0000256" key="5">
    <source>
        <dbReference type="ARBA" id="ARBA00022989"/>
    </source>
</evidence>
<dbReference type="CDD" id="cd06225">
    <property type="entry name" value="HAMP"/>
    <property type="match status" value="1"/>
</dbReference>
<dbReference type="PANTHER" id="PTHR32089:SF114">
    <property type="entry name" value="METHYL-ACCEPTING CHEMOTAXIS PROTEIN MCPB"/>
    <property type="match status" value="1"/>
</dbReference>
<dbReference type="PANTHER" id="PTHR32089">
    <property type="entry name" value="METHYL-ACCEPTING CHEMOTAXIS PROTEIN MCPB"/>
    <property type="match status" value="1"/>
</dbReference>
<dbReference type="Proteomes" id="UP000190188">
    <property type="component" value="Unassembled WGS sequence"/>
</dbReference>
<dbReference type="GO" id="GO:0006935">
    <property type="term" value="P:chemotaxis"/>
    <property type="evidence" value="ECO:0007669"/>
    <property type="project" value="UniProtKB-KW"/>
</dbReference>
<keyword evidence="7 9" id="KW-0807">Transducer</keyword>
<dbReference type="Gene3D" id="3.30.450.20">
    <property type="entry name" value="PAS domain"/>
    <property type="match status" value="1"/>
</dbReference>
<comment type="caution">
    <text evidence="13">The sequence shown here is derived from an EMBL/GenBank/DDBJ whole genome shotgun (WGS) entry which is preliminary data.</text>
</comment>
<keyword evidence="2" id="KW-1003">Cell membrane</keyword>
<dbReference type="SMART" id="SM00304">
    <property type="entry name" value="HAMP"/>
    <property type="match status" value="1"/>
</dbReference>
<dbReference type="InterPro" id="IPR004089">
    <property type="entry name" value="MCPsignal_dom"/>
</dbReference>
<evidence type="ECO:0000313" key="14">
    <source>
        <dbReference type="Proteomes" id="UP000190188"/>
    </source>
</evidence>
<keyword evidence="14" id="KW-1185">Reference proteome</keyword>